<accession>A0A0P0ZB51</accession>
<organism evidence="2">
    <name type="scientific">Fulvimarina pelagi</name>
    <dbReference type="NCBI Taxonomy" id="217511"/>
    <lineage>
        <taxon>Bacteria</taxon>
        <taxon>Pseudomonadati</taxon>
        <taxon>Pseudomonadota</taxon>
        <taxon>Alphaproteobacteria</taxon>
        <taxon>Hyphomicrobiales</taxon>
        <taxon>Aurantimonadaceae</taxon>
        <taxon>Fulvimarina</taxon>
    </lineage>
</organism>
<dbReference type="Pfam" id="PF19600">
    <property type="entry name" value="DUF6105"/>
    <property type="match status" value="1"/>
</dbReference>
<keyword evidence="1" id="KW-0472">Membrane</keyword>
<dbReference type="InterPro" id="IPR046087">
    <property type="entry name" value="DUF6105"/>
</dbReference>
<protein>
    <submittedName>
        <fullName evidence="2">Uncharacterized protein</fullName>
    </submittedName>
</protein>
<keyword evidence="1" id="KW-0812">Transmembrane</keyword>
<proteinExistence type="predicted"/>
<reference evidence="2" key="1">
    <citation type="journal article" date="2015" name="Proc. Natl. Acad. Sci. U.S.A.">
        <title>Bacterial clade with the ribosomal RNA operon on a small plasmid rather than the chromosome.</title>
        <authorList>
            <person name="Anda M."/>
            <person name="Ohtsubo Y."/>
            <person name="Okubo T."/>
            <person name="Sugawara M."/>
            <person name="Nagata Y."/>
            <person name="Tsuda M."/>
            <person name="Minamisawa K."/>
            <person name="Mitsui H."/>
        </authorList>
    </citation>
    <scope>NUCLEOTIDE SEQUENCE</scope>
    <source>
        <strain evidence="2">DSM 15513</strain>
    </source>
</reference>
<evidence type="ECO:0000256" key="1">
    <source>
        <dbReference type="SAM" id="Phobius"/>
    </source>
</evidence>
<dbReference type="EMBL" id="LC066397">
    <property type="protein sequence ID" value="BAT31539.1"/>
    <property type="molecule type" value="Genomic_DNA"/>
</dbReference>
<sequence length="122" mass="14026">MRAFFLYWFLPLAGFWGWFFAARFDVGYVVFSREVYDKTFAVYEALLGMDADAIAWLMAEAIVFDSFILLAIIAFRRRTKIAAFIREWRNPAGEGSDRLQERYDSIAYGSGARAPGKVREAV</sequence>
<feature type="transmembrane region" description="Helical" evidence="1">
    <location>
        <begin position="53"/>
        <end position="75"/>
    </location>
</feature>
<keyword evidence="1" id="KW-1133">Transmembrane helix</keyword>
<evidence type="ECO:0000313" key="2">
    <source>
        <dbReference type="EMBL" id="BAT31539.1"/>
    </source>
</evidence>
<dbReference type="RefSeq" id="WP_007066100.1">
    <property type="nucleotide sequence ID" value="NZ_BBWO01000005.1"/>
</dbReference>
<dbReference type="AlphaFoldDB" id="A0A0P0ZB51"/>
<dbReference type="OrthoDB" id="7906687at2"/>
<name>A0A0P0ZB51_9HYPH</name>